<dbReference type="GO" id="GO:0003964">
    <property type="term" value="F:RNA-directed DNA polymerase activity"/>
    <property type="evidence" value="ECO:0007669"/>
    <property type="project" value="UniProtKB-KW"/>
</dbReference>
<protein>
    <submittedName>
        <fullName evidence="2">RNA-directed DNA polymerase, eukaryota, Reverse transcriptase zinc-binding domain protein</fullName>
    </submittedName>
</protein>
<organism evidence="2 3">
    <name type="scientific">Artemisia annua</name>
    <name type="common">Sweet wormwood</name>
    <dbReference type="NCBI Taxonomy" id="35608"/>
    <lineage>
        <taxon>Eukaryota</taxon>
        <taxon>Viridiplantae</taxon>
        <taxon>Streptophyta</taxon>
        <taxon>Embryophyta</taxon>
        <taxon>Tracheophyta</taxon>
        <taxon>Spermatophyta</taxon>
        <taxon>Magnoliopsida</taxon>
        <taxon>eudicotyledons</taxon>
        <taxon>Gunneridae</taxon>
        <taxon>Pentapetalae</taxon>
        <taxon>asterids</taxon>
        <taxon>campanulids</taxon>
        <taxon>Asterales</taxon>
        <taxon>Asteraceae</taxon>
        <taxon>Asteroideae</taxon>
        <taxon>Anthemideae</taxon>
        <taxon>Artemisiinae</taxon>
        <taxon>Artemisia</taxon>
    </lineage>
</organism>
<dbReference type="Proteomes" id="UP000245207">
    <property type="component" value="Unassembled WGS sequence"/>
</dbReference>
<accession>A0A2U1Q380</accession>
<keyword evidence="2" id="KW-0808">Transferase</keyword>
<proteinExistence type="predicted"/>
<dbReference type="AlphaFoldDB" id="A0A2U1Q380"/>
<evidence type="ECO:0000259" key="1">
    <source>
        <dbReference type="Pfam" id="PF13966"/>
    </source>
</evidence>
<dbReference type="PANTHER" id="PTHR36617">
    <property type="entry name" value="PROTEIN, PUTATIVE-RELATED"/>
    <property type="match status" value="1"/>
</dbReference>
<dbReference type="PANTHER" id="PTHR36617:SF16">
    <property type="entry name" value="OS04G0516500 PROTEIN"/>
    <property type="match status" value="1"/>
</dbReference>
<keyword evidence="2" id="KW-0548">Nucleotidyltransferase</keyword>
<evidence type="ECO:0000313" key="2">
    <source>
        <dbReference type="EMBL" id="PWA92456.1"/>
    </source>
</evidence>
<evidence type="ECO:0000313" key="3">
    <source>
        <dbReference type="Proteomes" id="UP000245207"/>
    </source>
</evidence>
<dbReference type="InterPro" id="IPR026960">
    <property type="entry name" value="RVT-Znf"/>
</dbReference>
<gene>
    <name evidence="2" type="ORF">CTI12_AA006730</name>
</gene>
<dbReference type="OrthoDB" id="691957at2759"/>
<dbReference type="EMBL" id="PKPP01000462">
    <property type="protein sequence ID" value="PWA92456.1"/>
    <property type="molecule type" value="Genomic_DNA"/>
</dbReference>
<sequence length="330" mass="37699">MASFEKGGLSVGSLSAFNHALLQKWRWRFVIDTTSLWVSLIKSIHGDQRGFNNNSRCYNKGAWAKIVDAIRHMNDMLIIPWETLVRKVGNGSSIKFWVDEWVDNQPLKDRFNRLFYLESNKNCMINERWVDGSWRWEWRRQIRGGRGQEQLQQLLDLLQNMHLSNDMDKFSWSLDPSDDFLLSSTRAHIDDNTLSSGILATRWSNYIPRKVNIFIWRLVLDKLPTRHNLSIRGLELESLICPICHRSVETTSHRFIGCMPPGSRGGRAKAGFTSSCKCLPSGEKVVVIKAANCFDATSLEIFSDMAAMDSSMEGGSRFGGMIRVNESTNS</sequence>
<comment type="caution">
    <text evidence="2">The sequence shown here is derived from an EMBL/GenBank/DDBJ whole genome shotgun (WGS) entry which is preliminary data.</text>
</comment>
<name>A0A2U1Q380_ARTAN</name>
<reference evidence="2 3" key="1">
    <citation type="journal article" date="2018" name="Mol. Plant">
        <title>The genome of Artemisia annua provides insight into the evolution of Asteraceae family and artemisinin biosynthesis.</title>
        <authorList>
            <person name="Shen Q."/>
            <person name="Zhang L."/>
            <person name="Liao Z."/>
            <person name="Wang S."/>
            <person name="Yan T."/>
            <person name="Shi P."/>
            <person name="Liu M."/>
            <person name="Fu X."/>
            <person name="Pan Q."/>
            <person name="Wang Y."/>
            <person name="Lv Z."/>
            <person name="Lu X."/>
            <person name="Zhang F."/>
            <person name="Jiang W."/>
            <person name="Ma Y."/>
            <person name="Chen M."/>
            <person name="Hao X."/>
            <person name="Li L."/>
            <person name="Tang Y."/>
            <person name="Lv G."/>
            <person name="Zhou Y."/>
            <person name="Sun X."/>
            <person name="Brodelius P.E."/>
            <person name="Rose J.K.C."/>
            <person name="Tang K."/>
        </authorList>
    </citation>
    <scope>NUCLEOTIDE SEQUENCE [LARGE SCALE GENOMIC DNA]</scope>
    <source>
        <strain evidence="3">cv. Huhao1</strain>
        <tissue evidence="2">Leaf</tissue>
    </source>
</reference>
<keyword evidence="2" id="KW-0695">RNA-directed DNA polymerase</keyword>
<dbReference type="Pfam" id="PF13966">
    <property type="entry name" value="zf-RVT"/>
    <property type="match status" value="1"/>
</dbReference>
<feature type="domain" description="Reverse transcriptase zinc-binding" evidence="1">
    <location>
        <begin position="198"/>
        <end position="258"/>
    </location>
</feature>
<keyword evidence="3" id="KW-1185">Reference proteome</keyword>